<evidence type="ECO:0000259" key="9">
    <source>
        <dbReference type="PROSITE" id="PS50928"/>
    </source>
</evidence>
<feature type="transmembrane region" description="Helical" evidence="7">
    <location>
        <begin position="37"/>
        <end position="60"/>
    </location>
</feature>
<feature type="compositionally biased region" description="Basic and acidic residues" evidence="8">
    <location>
        <begin position="1"/>
        <end position="10"/>
    </location>
</feature>
<evidence type="ECO:0000313" key="12">
    <source>
        <dbReference type="Proteomes" id="UP000282731"/>
    </source>
</evidence>
<protein>
    <submittedName>
        <fullName evidence="11">Sugar ABC transporter permease</fullName>
    </submittedName>
</protein>
<dbReference type="EMBL" id="CP025334">
    <property type="protein sequence ID" value="AZT98142.1"/>
    <property type="molecule type" value="Genomic_DNA"/>
</dbReference>
<proteinExistence type="inferred from homology"/>
<dbReference type="PANTHER" id="PTHR43005">
    <property type="entry name" value="BLR7065 PROTEIN"/>
    <property type="match status" value="1"/>
</dbReference>
<evidence type="ECO:0000256" key="3">
    <source>
        <dbReference type="ARBA" id="ARBA00022475"/>
    </source>
</evidence>
<dbReference type="GO" id="GO:0005886">
    <property type="term" value="C:plasma membrane"/>
    <property type="evidence" value="ECO:0007669"/>
    <property type="project" value="UniProtKB-SubCell"/>
</dbReference>
<dbReference type="Pfam" id="PF00528">
    <property type="entry name" value="BPD_transp_1"/>
    <property type="match status" value="1"/>
</dbReference>
<feature type="transmembrane region" description="Helical" evidence="7">
    <location>
        <begin position="236"/>
        <end position="262"/>
    </location>
</feature>
<dbReference type="InterPro" id="IPR035906">
    <property type="entry name" value="MetI-like_sf"/>
</dbReference>
<feature type="region of interest" description="Disordered" evidence="8">
    <location>
        <begin position="1"/>
        <end position="29"/>
    </location>
</feature>
<feature type="transmembrane region" description="Helical" evidence="7">
    <location>
        <begin position="90"/>
        <end position="116"/>
    </location>
</feature>
<feature type="compositionally biased region" description="Low complexity" evidence="8">
    <location>
        <begin position="12"/>
        <end position="25"/>
    </location>
</feature>
<keyword evidence="5 7" id="KW-1133">Transmembrane helix</keyword>
<evidence type="ECO:0000313" key="10">
    <source>
        <dbReference type="EMBL" id="AZT94370.1"/>
    </source>
</evidence>
<feature type="transmembrane region" description="Helical" evidence="7">
    <location>
        <begin position="180"/>
        <end position="203"/>
    </location>
</feature>
<accession>A0A368M018</accession>
<sequence>MSAPAQDRRTQAAPAPTSPRPASSSARERWSRRAPMLPALIFVILVTQIPFAITIVISFMKWNAAYPDDISFGTLRNYITVFTNADLLRAVFVTVGLTVSVVLVSAVLGLAIALLLDRKFIGRGFVRTLMITPFLIVPVAAALLFKHAIFNPSYGLVNGLLTTVFGENAPQPDLMSTSPLLGIGIVLVWQWTPFMMLIMLAGLQSRPMDVYEAALVDGAGPGQTFRFITLPHLRRYIELAALLGTIYIVQNFDTVFTMTSGGLGTANLPYVIYQEFFVAQDYGVASAVGVIVVIASLVIATFALRTASTLLKEENS</sequence>
<dbReference type="Proteomes" id="UP000282731">
    <property type="component" value="Chromosome"/>
</dbReference>
<dbReference type="CDD" id="cd06261">
    <property type="entry name" value="TM_PBP2"/>
    <property type="match status" value="1"/>
</dbReference>
<comment type="subcellular location">
    <subcellularLocation>
        <location evidence="1 7">Cell membrane</location>
        <topology evidence="1 7">Multi-pass membrane protein</topology>
    </subcellularLocation>
</comment>
<feature type="transmembrane region" description="Helical" evidence="7">
    <location>
        <begin position="282"/>
        <end position="304"/>
    </location>
</feature>
<keyword evidence="3" id="KW-1003">Cell membrane</keyword>
<dbReference type="GeneID" id="60907233"/>
<evidence type="ECO:0000256" key="2">
    <source>
        <dbReference type="ARBA" id="ARBA00022448"/>
    </source>
</evidence>
<evidence type="ECO:0000256" key="6">
    <source>
        <dbReference type="ARBA" id="ARBA00023136"/>
    </source>
</evidence>
<feature type="domain" description="ABC transmembrane type-1" evidence="9">
    <location>
        <begin position="91"/>
        <end position="303"/>
    </location>
</feature>
<dbReference type="InterPro" id="IPR000515">
    <property type="entry name" value="MetI-like"/>
</dbReference>
<evidence type="ECO:0000313" key="13">
    <source>
        <dbReference type="Proteomes" id="UP000283000"/>
    </source>
</evidence>
<evidence type="ECO:0000256" key="4">
    <source>
        <dbReference type="ARBA" id="ARBA00022692"/>
    </source>
</evidence>
<dbReference type="PANTHER" id="PTHR43005:SF2">
    <property type="entry name" value="INTEGRAL MEMBRANE SUGAR TRANSPORT PROTEIN"/>
    <property type="match status" value="1"/>
</dbReference>
<keyword evidence="6 7" id="KW-0472">Membrane</keyword>
<reference evidence="12 13" key="2">
    <citation type="submission" date="2019-01" db="EMBL/GenBank/DDBJ databases">
        <title>Comparative genomic analysis of Brevibacterium aurantiacum sheds light on its evolution and its adaptation to smear-ripened cheeses.</title>
        <authorList>
            <person name="Moineau S."/>
        </authorList>
    </citation>
    <scope>NUCLEOTIDE SEQUENCE [LARGE SCALE GENOMIC DNA]</scope>
    <source>
        <strain evidence="10 13">SMQ-1417</strain>
        <strain evidence="11 12">SMQ-1420</strain>
    </source>
</reference>
<name>A0A368M018_BREAU</name>
<dbReference type="SUPFAM" id="SSF161098">
    <property type="entry name" value="MetI-like"/>
    <property type="match status" value="1"/>
</dbReference>
<gene>
    <name evidence="10" type="ORF">CXR23_15465</name>
    <name evidence="11" type="ORF">CXR27_14925</name>
</gene>
<dbReference type="PROSITE" id="PS50928">
    <property type="entry name" value="ABC_TM1"/>
    <property type="match status" value="1"/>
</dbReference>
<organism evidence="11 12">
    <name type="scientific">Brevibacterium aurantiacum</name>
    <dbReference type="NCBI Taxonomy" id="273384"/>
    <lineage>
        <taxon>Bacteria</taxon>
        <taxon>Bacillati</taxon>
        <taxon>Actinomycetota</taxon>
        <taxon>Actinomycetes</taxon>
        <taxon>Micrococcales</taxon>
        <taxon>Brevibacteriaceae</taxon>
        <taxon>Brevibacterium</taxon>
    </lineage>
</organism>
<dbReference type="AlphaFoldDB" id="A0A368M018"/>
<keyword evidence="4 7" id="KW-0812">Transmembrane</keyword>
<dbReference type="RefSeq" id="WP_029417279.1">
    <property type="nucleotide sequence ID" value="NZ_AAGP01000023.1"/>
</dbReference>
<dbReference type="Gene3D" id="1.10.3720.10">
    <property type="entry name" value="MetI-like"/>
    <property type="match status" value="1"/>
</dbReference>
<dbReference type="GO" id="GO:0055085">
    <property type="term" value="P:transmembrane transport"/>
    <property type="evidence" value="ECO:0007669"/>
    <property type="project" value="InterPro"/>
</dbReference>
<dbReference type="Proteomes" id="UP000283000">
    <property type="component" value="Chromosome"/>
</dbReference>
<evidence type="ECO:0000256" key="7">
    <source>
        <dbReference type="RuleBase" id="RU363032"/>
    </source>
</evidence>
<dbReference type="EMBL" id="CP025330">
    <property type="protein sequence ID" value="AZT94370.1"/>
    <property type="molecule type" value="Genomic_DNA"/>
</dbReference>
<reference evidence="12 13" key="1">
    <citation type="submission" date="2017-12" db="EMBL/GenBank/DDBJ databases">
        <authorList>
            <person name="Levesque S."/>
        </authorList>
    </citation>
    <scope>NUCLEOTIDE SEQUENCE [LARGE SCALE GENOMIC DNA]</scope>
    <source>
        <strain evidence="10 13">SMQ-1417</strain>
        <strain evidence="11 12">SMQ-1420</strain>
    </source>
</reference>
<evidence type="ECO:0000256" key="1">
    <source>
        <dbReference type="ARBA" id="ARBA00004651"/>
    </source>
</evidence>
<dbReference type="OrthoDB" id="9804439at2"/>
<keyword evidence="2 7" id="KW-0813">Transport</keyword>
<feature type="transmembrane region" description="Helical" evidence="7">
    <location>
        <begin position="128"/>
        <end position="150"/>
    </location>
</feature>
<evidence type="ECO:0000256" key="5">
    <source>
        <dbReference type="ARBA" id="ARBA00022989"/>
    </source>
</evidence>
<evidence type="ECO:0000256" key="8">
    <source>
        <dbReference type="SAM" id="MobiDB-lite"/>
    </source>
</evidence>
<evidence type="ECO:0000313" key="11">
    <source>
        <dbReference type="EMBL" id="AZT98142.1"/>
    </source>
</evidence>
<comment type="similarity">
    <text evidence="7">Belongs to the binding-protein-dependent transport system permease family.</text>
</comment>